<dbReference type="OrthoDB" id="2450596at2759"/>
<reference evidence="1" key="1">
    <citation type="submission" date="2020-05" db="EMBL/GenBank/DDBJ databases">
        <authorList>
            <person name="Rincon C."/>
            <person name="Sanders R I."/>
            <person name="Robbins C."/>
            <person name="Chaturvedi A."/>
        </authorList>
    </citation>
    <scope>NUCLEOTIDE SEQUENCE</scope>
    <source>
        <strain evidence="1">CHB12</strain>
    </source>
</reference>
<proteinExistence type="predicted"/>
<dbReference type="EMBL" id="CAGKOT010000006">
    <property type="protein sequence ID" value="CAB5345942.1"/>
    <property type="molecule type" value="Genomic_DNA"/>
</dbReference>
<dbReference type="Proteomes" id="UP000684084">
    <property type="component" value="Unassembled WGS sequence"/>
</dbReference>
<gene>
    <name evidence="1" type="ORF">CHRIB12_LOCUS4123</name>
</gene>
<accession>A0A916E039</accession>
<protein>
    <submittedName>
        <fullName evidence="1">Uncharacterized protein</fullName>
    </submittedName>
</protein>
<dbReference type="VEuPathDB" id="FungiDB:RhiirFUN_021662"/>
<organism evidence="1 2">
    <name type="scientific">Rhizophagus irregularis</name>
    <dbReference type="NCBI Taxonomy" id="588596"/>
    <lineage>
        <taxon>Eukaryota</taxon>
        <taxon>Fungi</taxon>
        <taxon>Fungi incertae sedis</taxon>
        <taxon>Mucoromycota</taxon>
        <taxon>Glomeromycotina</taxon>
        <taxon>Glomeromycetes</taxon>
        <taxon>Glomerales</taxon>
        <taxon>Glomeraceae</taxon>
        <taxon>Rhizophagus</taxon>
    </lineage>
</organism>
<comment type="caution">
    <text evidence="1">The sequence shown here is derived from an EMBL/GenBank/DDBJ whole genome shotgun (WGS) entry which is preliminary data.</text>
</comment>
<dbReference type="AlphaFoldDB" id="A0A916E039"/>
<name>A0A916E039_9GLOM</name>
<evidence type="ECO:0000313" key="2">
    <source>
        <dbReference type="Proteomes" id="UP000684084"/>
    </source>
</evidence>
<sequence>MSFHTNFVKEKLKFDACQDAKGNIYYQALNQSLKAGEQFTIAANDIMTPTLLGPYSIEVAVVDQPSDPKNSYEVHACAITVVLP</sequence>
<evidence type="ECO:0000313" key="1">
    <source>
        <dbReference type="EMBL" id="CAB5345942.1"/>
    </source>
</evidence>